<feature type="transmembrane region" description="Helical" evidence="12">
    <location>
        <begin position="93"/>
        <end position="116"/>
    </location>
</feature>
<feature type="transmembrane region" description="Helical" evidence="12">
    <location>
        <begin position="452"/>
        <end position="474"/>
    </location>
</feature>
<dbReference type="InterPro" id="IPR001734">
    <property type="entry name" value="Na/solute_symporter"/>
</dbReference>
<comment type="subcellular location">
    <subcellularLocation>
        <location evidence="1">Cell membrane</location>
        <topology evidence="1">Multi-pass membrane protein</topology>
    </subcellularLocation>
</comment>
<dbReference type="OrthoDB" id="9810181at2"/>
<organism evidence="13 14">
    <name type="scientific">Botrimarina hoheduenensis</name>
    <dbReference type="NCBI Taxonomy" id="2528000"/>
    <lineage>
        <taxon>Bacteria</taxon>
        <taxon>Pseudomonadati</taxon>
        <taxon>Planctomycetota</taxon>
        <taxon>Planctomycetia</taxon>
        <taxon>Pirellulales</taxon>
        <taxon>Lacipirellulaceae</taxon>
        <taxon>Botrimarina</taxon>
    </lineage>
</organism>
<accession>A0A5C5WFH7</accession>
<comment type="similarity">
    <text evidence="2 11">Belongs to the sodium:solute symporter (SSF) (TC 2.A.21) family.</text>
</comment>
<keyword evidence="9 12" id="KW-0472">Membrane</keyword>
<evidence type="ECO:0000256" key="6">
    <source>
        <dbReference type="ARBA" id="ARBA00022989"/>
    </source>
</evidence>
<feature type="transmembrane region" description="Helical" evidence="12">
    <location>
        <begin position="489"/>
        <end position="511"/>
    </location>
</feature>
<keyword evidence="5 12" id="KW-0812">Transmembrane</keyword>
<dbReference type="Pfam" id="PF00474">
    <property type="entry name" value="SSF"/>
    <property type="match status" value="1"/>
</dbReference>
<dbReference type="Proteomes" id="UP000318995">
    <property type="component" value="Unassembled WGS sequence"/>
</dbReference>
<feature type="transmembrane region" description="Helical" evidence="12">
    <location>
        <begin position="331"/>
        <end position="355"/>
    </location>
</feature>
<keyword evidence="10" id="KW-0739">Sodium transport</keyword>
<dbReference type="InterPro" id="IPR038377">
    <property type="entry name" value="Na/Glc_symporter_sf"/>
</dbReference>
<dbReference type="InterPro" id="IPR051163">
    <property type="entry name" value="Sodium:Solute_Symporter_SSF"/>
</dbReference>
<dbReference type="PROSITE" id="PS50283">
    <property type="entry name" value="NA_SOLUT_SYMP_3"/>
    <property type="match status" value="1"/>
</dbReference>
<keyword evidence="14" id="KW-1185">Reference proteome</keyword>
<evidence type="ECO:0000313" key="14">
    <source>
        <dbReference type="Proteomes" id="UP000318995"/>
    </source>
</evidence>
<evidence type="ECO:0000256" key="11">
    <source>
        <dbReference type="RuleBase" id="RU362091"/>
    </source>
</evidence>
<feature type="transmembrane region" description="Helical" evidence="12">
    <location>
        <begin position="201"/>
        <end position="223"/>
    </location>
</feature>
<keyword evidence="7" id="KW-0915">Sodium</keyword>
<evidence type="ECO:0000256" key="8">
    <source>
        <dbReference type="ARBA" id="ARBA00023065"/>
    </source>
</evidence>
<evidence type="ECO:0000256" key="7">
    <source>
        <dbReference type="ARBA" id="ARBA00023053"/>
    </source>
</evidence>
<feature type="transmembrane region" description="Helical" evidence="12">
    <location>
        <begin position="243"/>
        <end position="265"/>
    </location>
</feature>
<dbReference type="Gene3D" id="1.20.1730.10">
    <property type="entry name" value="Sodium/glucose cotransporter"/>
    <property type="match status" value="1"/>
</dbReference>
<evidence type="ECO:0000256" key="3">
    <source>
        <dbReference type="ARBA" id="ARBA00022448"/>
    </source>
</evidence>
<sequence>MLSPFVCPLAPPLLARTGLSSWDLAIVAVYLLATVVWGAWPRKGAGTDEAYLVGGRDTAWYALLLSIIATETSTVTFLSLPGQTYAEGGDMRFLQITLGYIVGRLGVIVLLMPLYFRGKPFTAYQVLSERYGEGVRAAASLTFLVCRTLADGLRLFLTTLALQQAIALDFTLCVVIVAAATTIYATLGGVSSVVKNDCVQLIVYTSGALIALLLLSRAIPGGIGEVWRFADETGRLRVFDPGLGLFGGHITFWSGLVGGGFLSLATHGVDQLMVQRYLCARSKASASLALALSGPLVAAQFFLFLLIGAALACFYSSGQFGYSIASGDQAFAAYLAHEVPIGVAGLLFAAVLAAAMSTLSSSLNASAGVLVKDLLAPSGIATDSGAAVWWAKVGTVLFAVLQVGVALGANAVGLAQSTSVISAVLAVAALTTGVLVGLFALGFGWPRSSTRAAYGALVTGFAFSFFLAGLNFGIDQQWPALAGWRQLSWPWNSLVACSTTLLGGLVVHAFAGPNAPAKIASAHASAPLES</sequence>
<evidence type="ECO:0000256" key="5">
    <source>
        <dbReference type="ARBA" id="ARBA00022692"/>
    </source>
</evidence>
<evidence type="ECO:0000256" key="4">
    <source>
        <dbReference type="ARBA" id="ARBA00022475"/>
    </source>
</evidence>
<comment type="caution">
    <text evidence="13">The sequence shown here is derived from an EMBL/GenBank/DDBJ whole genome shotgun (WGS) entry which is preliminary data.</text>
</comment>
<keyword evidence="4" id="KW-1003">Cell membrane</keyword>
<reference evidence="13 14" key="1">
    <citation type="submission" date="2019-02" db="EMBL/GenBank/DDBJ databases">
        <title>Deep-cultivation of Planctomycetes and their phenomic and genomic characterization uncovers novel biology.</title>
        <authorList>
            <person name="Wiegand S."/>
            <person name="Jogler M."/>
            <person name="Boedeker C."/>
            <person name="Pinto D."/>
            <person name="Vollmers J."/>
            <person name="Rivas-Marin E."/>
            <person name="Kohn T."/>
            <person name="Peeters S.H."/>
            <person name="Heuer A."/>
            <person name="Rast P."/>
            <person name="Oberbeckmann S."/>
            <person name="Bunk B."/>
            <person name="Jeske O."/>
            <person name="Meyerdierks A."/>
            <person name="Storesund J.E."/>
            <person name="Kallscheuer N."/>
            <person name="Luecker S."/>
            <person name="Lage O.M."/>
            <person name="Pohl T."/>
            <person name="Merkel B.J."/>
            <person name="Hornburger P."/>
            <person name="Mueller R.-W."/>
            <person name="Bruemmer F."/>
            <person name="Labrenz M."/>
            <person name="Spormann A.M."/>
            <person name="Op Den Camp H."/>
            <person name="Overmann J."/>
            <person name="Amann R."/>
            <person name="Jetten M.S.M."/>
            <person name="Mascher T."/>
            <person name="Medema M.H."/>
            <person name="Devos D.P."/>
            <person name="Kaster A.-K."/>
            <person name="Ovreas L."/>
            <person name="Rohde M."/>
            <person name="Galperin M.Y."/>
            <person name="Jogler C."/>
        </authorList>
    </citation>
    <scope>NUCLEOTIDE SEQUENCE [LARGE SCALE GENOMIC DNA]</scope>
    <source>
        <strain evidence="13 14">Pla111</strain>
    </source>
</reference>
<dbReference type="RefSeq" id="WP_146571188.1">
    <property type="nucleotide sequence ID" value="NZ_SJPH01000001.1"/>
</dbReference>
<evidence type="ECO:0000256" key="9">
    <source>
        <dbReference type="ARBA" id="ARBA00023136"/>
    </source>
</evidence>
<dbReference type="EMBL" id="SJPH01000001">
    <property type="protein sequence ID" value="TWT48833.1"/>
    <property type="molecule type" value="Genomic_DNA"/>
</dbReference>
<dbReference type="PANTHER" id="PTHR42985">
    <property type="entry name" value="SODIUM-COUPLED MONOCARBOXYLATE TRANSPORTER"/>
    <property type="match status" value="1"/>
</dbReference>
<keyword evidence="6 12" id="KW-1133">Transmembrane helix</keyword>
<dbReference type="PANTHER" id="PTHR42985:SF47">
    <property type="entry name" value="INTEGRAL MEMBRANE TRANSPORT PROTEIN"/>
    <property type="match status" value="1"/>
</dbReference>
<feature type="transmembrane region" description="Helical" evidence="12">
    <location>
        <begin position="165"/>
        <end position="189"/>
    </location>
</feature>
<evidence type="ECO:0000256" key="2">
    <source>
        <dbReference type="ARBA" id="ARBA00006434"/>
    </source>
</evidence>
<dbReference type="GO" id="GO:0006814">
    <property type="term" value="P:sodium ion transport"/>
    <property type="evidence" value="ECO:0007669"/>
    <property type="project" value="UniProtKB-KW"/>
</dbReference>
<evidence type="ECO:0000256" key="12">
    <source>
        <dbReference type="SAM" id="Phobius"/>
    </source>
</evidence>
<feature type="transmembrane region" description="Helical" evidence="12">
    <location>
        <begin position="60"/>
        <end position="81"/>
    </location>
</feature>
<dbReference type="AlphaFoldDB" id="A0A5C5WFH7"/>
<name>A0A5C5WFH7_9BACT</name>
<evidence type="ECO:0000256" key="10">
    <source>
        <dbReference type="ARBA" id="ARBA00023201"/>
    </source>
</evidence>
<dbReference type="GO" id="GO:0005886">
    <property type="term" value="C:plasma membrane"/>
    <property type="evidence" value="ECO:0007669"/>
    <property type="project" value="UniProtKB-SubCell"/>
</dbReference>
<evidence type="ECO:0000256" key="1">
    <source>
        <dbReference type="ARBA" id="ARBA00004651"/>
    </source>
</evidence>
<keyword evidence="8" id="KW-0406">Ion transport</keyword>
<feature type="transmembrane region" description="Helical" evidence="12">
    <location>
        <begin position="286"/>
        <end position="311"/>
    </location>
</feature>
<evidence type="ECO:0000313" key="13">
    <source>
        <dbReference type="EMBL" id="TWT48833.1"/>
    </source>
</evidence>
<gene>
    <name evidence="13" type="primary">sglT_1</name>
    <name evidence="13" type="ORF">Pla111_06090</name>
</gene>
<dbReference type="GO" id="GO:0015293">
    <property type="term" value="F:symporter activity"/>
    <property type="evidence" value="ECO:0007669"/>
    <property type="project" value="TreeGrafter"/>
</dbReference>
<protein>
    <submittedName>
        <fullName evidence="13">Sodium/glucose cotransporter</fullName>
    </submittedName>
</protein>
<feature type="transmembrane region" description="Helical" evidence="12">
    <location>
        <begin position="396"/>
        <end position="415"/>
    </location>
</feature>
<feature type="transmembrane region" description="Helical" evidence="12">
    <location>
        <begin position="21"/>
        <end position="40"/>
    </location>
</feature>
<proteinExistence type="inferred from homology"/>
<feature type="transmembrane region" description="Helical" evidence="12">
    <location>
        <begin position="421"/>
        <end position="445"/>
    </location>
</feature>
<keyword evidence="3" id="KW-0813">Transport</keyword>